<evidence type="ECO:0000256" key="6">
    <source>
        <dbReference type="SAM" id="Phobius"/>
    </source>
</evidence>
<feature type="transmembrane region" description="Helical" evidence="6">
    <location>
        <begin position="813"/>
        <end position="839"/>
    </location>
</feature>
<evidence type="ECO:0000259" key="7">
    <source>
        <dbReference type="Pfam" id="PF02687"/>
    </source>
</evidence>
<feature type="transmembrane region" description="Helical" evidence="6">
    <location>
        <begin position="386"/>
        <end position="414"/>
    </location>
</feature>
<feature type="transmembrane region" description="Helical" evidence="6">
    <location>
        <begin position="29"/>
        <end position="49"/>
    </location>
</feature>
<evidence type="ECO:0000256" key="4">
    <source>
        <dbReference type="ARBA" id="ARBA00022989"/>
    </source>
</evidence>
<accession>A0A379LQB7</accession>
<organism evidence="8 9">
    <name type="scientific">Psychrobacter phenylpyruvicus</name>
    <dbReference type="NCBI Taxonomy" id="29432"/>
    <lineage>
        <taxon>Bacteria</taxon>
        <taxon>Pseudomonadati</taxon>
        <taxon>Pseudomonadota</taxon>
        <taxon>Gammaproteobacteria</taxon>
        <taxon>Moraxellales</taxon>
        <taxon>Moraxellaceae</taxon>
        <taxon>Psychrobacter</taxon>
    </lineage>
</organism>
<name>A0A379LQB7_9GAMM</name>
<evidence type="ECO:0000256" key="5">
    <source>
        <dbReference type="ARBA" id="ARBA00023136"/>
    </source>
</evidence>
<feature type="transmembrane region" description="Helical" evidence="6">
    <location>
        <begin position="435"/>
        <end position="454"/>
    </location>
</feature>
<keyword evidence="5 6" id="KW-0472">Membrane</keyword>
<sequence length="886" mass="97280">MTTNTSPTRPTSYSNLGSKSLQRSWWRHWIYPLLFLLAMVLSLSTYLTLDSIQQSVRDYVADNQRALVGGDLILSSKEAWIPELLQLLKPLESNTGDIAKTRQTQPEGVVYDYQFNAMVSSVAADIGSDKAINEQPKSKDATLLARIKAVSKQYPLYGEVELASGQPLWQKLKPQQVVVEAQVLTGLNLKIGDKVKIGDAVFTIADELITEPDRPLTAFGFGARVLMSDTDLAATNLMGQRSRVDYRIELAGSPELMAKQRAELEKITASQPEIELTDADETDTSVTQVSDNVLMFLKLLVIAVLFLSAVALLSVVKAFVSLQQNPNAIRRALGESVSSIKRSYYQLFIGMAVLACLASGVLSLGMLKVGAQYLTAILPPHIDLSIQWLSFLKISVVALVITLLVVQHSLYAVTHTKPSAVLKQATDNYRQHPPLYWYGLVLLASFGLMAYEFSSLLTGLQVLCAMLLLAAGFWLIGRGWLWLLAKLASKGLFGKKTGWMARTAVHNLSRKGNQSGLFFVTLALSVAVLTMITLLNHSLNTQFVQAYPKDAPNLFLLDIQSDQHKGLEAVVKQPITYFPVVRARVTEANGVPASEIEPVGSTQDDPTRVFNLSYADKVMDTEFIKEAVTKDQLYSPINDSKSNNPSESVVPLSILDTAAELLNVGMGDQVRFNIQGIEIVGQVTSIRERYERGPSPFFYFLFEPEVLKDAPQIQFATTKVAADSIPQLQTDLARQFPAITTIDGGAIAKQVQGFVSQMSRLVQVFTLLAIITGIMVLITSLLSTSQDRLRDSASFRLLGMQTSDLYKINMLEIGLLGISAGVFAVVLASGAAYLVIVHWFNLRFSIPWDSFGIGALMLVAVLLIIAVSYVRLVIGRGIMARVRGMV</sequence>
<dbReference type="InterPro" id="IPR003838">
    <property type="entry name" value="ABC3_permease_C"/>
</dbReference>
<evidence type="ECO:0000256" key="1">
    <source>
        <dbReference type="ARBA" id="ARBA00004651"/>
    </source>
</evidence>
<dbReference type="AlphaFoldDB" id="A0A379LQB7"/>
<comment type="subcellular location">
    <subcellularLocation>
        <location evidence="1">Cell membrane</location>
        <topology evidence="1">Multi-pass membrane protein</topology>
    </subcellularLocation>
</comment>
<reference evidence="8 9" key="1">
    <citation type="submission" date="2018-06" db="EMBL/GenBank/DDBJ databases">
        <authorList>
            <consortium name="Pathogen Informatics"/>
            <person name="Doyle S."/>
        </authorList>
    </citation>
    <scope>NUCLEOTIDE SEQUENCE [LARGE SCALE GENOMIC DNA]</scope>
    <source>
        <strain evidence="8 9">NCTC10526</strain>
    </source>
</reference>
<feature type="domain" description="ABC3 transporter permease C-terminal" evidence="7">
    <location>
        <begin position="764"/>
        <end position="874"/>
    </location>
</feature>
<dbReference type="Pfam" id="PF02687">
    <property type="entry name" value="FtsX"/>
    <property type="match status" value="1"/>
</dbReference>
<gene>
    <name evidence="8" type="ORF">NCTC10526_02382</name>
</gene>
<evidence type="ECO:0000313" key="8">
    <source>
        <dbReference type="EMBL" id="SUD92002.1"/>
    </source>
</evidence>
<dbReference type="PANTHER" id="PTHR30287">
    <property type="entry name" value="MEMBRANE COMPONENT OF PREDICTED ABC SUPERFAMILY METABOLITE UPTAKE TRANSPORTER"/>
    <property type="match status" value="1"/>
</dbReference>
<feature type="transmembrane region" description="Helical" evidence="6">
    <location>
        <begin position="516"/>
        <end position="535"/>
    </location>
</feature>
<keyword evidence="9" id="KW-1185">Reference proteome</keyword>
<keyword evidence="3 6" id="KW-0812">Transmembrane</keyword>
<keyword evidence="2" id="KW-1003">Cell membrane</keyword>
<evidence type="ECO:0000256" key="2">
    <source>
        <dbReference type="ARBA" id="ARBA00022475"/>
    </source>
</evidence>
<feature type="transmembrane region" description="Helical" evidence="6">
    <location>
        <begin position="295"/>
        <end position="322"/>
    </location>
</feature>
<evidence type="ECO:0000256" key="3">
    <source>
        <dbReference type="ARBA" id="ARBA00022692"/>
    </source>
</evidence>
<proteinExistence type="predicted"/>
<dbReference type="Proteomes" id="UP000254123">
    <property type="component" value="Unassembled WGS sequence"/>
</dbReference>
<dbReference type="EMBL" id="UGVC01000001">
    <property type="protein sequence ID" value="SUD92002.1"/>
    <property type="molecule type" value="Genomic_DNA"/>
</dbReference>
<dbReference type="STRING" id="1123034.GCA_000685805_02003"/>
<dbReference type="PANTHER" id="PTHR30287:SF1">
    <property type="entry name" value="INNER MEMBRANE PROTEIN"/>
    <property type="match status" value="1"/>
</dbReference>
<protein>
    <submittedName>
        <fullName evidence="8">FtsX-like permease family</fullName>
    </submittedName>
</protein>
<dbReference type="GO" id="GO:0005886">
    <property type="term" value="C:plasma membrane"/>
    <property type="evidence" value="ECO:0007669"/>
    <property type="project" value="UniProtKB-SubCell"/>
</dbReference>
<evidence type="ECO:0000313" key="9">
    <source>
        <dbReference type="Proteomes" id="UP000254123"/>
    </source>
</evidence>
<keyword evidence="4 6" id="KW-1133">Transmembrane helix</keyword>
<feature type="transmembrane region" description="Helical" evidence="6">
    <location>
        <begin position="851"/>
        <end position="874"/>
    </location>
</feature>
<feature type="transmembrane region" description="Helical" evidence="6">
    <location>
        <begin position="761"/>
        <end position="782"/>
    </location>
</feature>
<feature type="transmembrane region" description="Helical" evidence="6">
    <location>
        <begin position="343"/>
        <end position="366"/>
    </location>
</feature>
<dbReference type="RefSeq" id="WP_028859476.1">
    <property type="nucleotide sequence ID" value="NZ_CAJHAQ010000001.1"/>
</dbReference>
<feature type="transmembrane region" description="Helical" evidence="6">
    <location>
        <begin position="460"/>
        <end position="485"/>
    </location>
</feature>
<dbReference type="InterPro" id="IPR038766">
    <property type="entry name" value="Membrane_comp_ABC_pdt"/>
</dbReference>